<evidence type="ECO:0000313" key="1">
    <source>
        <dbReference type="EMBL" id="KUL40629.1"/>
    </source>
</evidence>
<name>A0A0X3V742_9ACTN</name>
<dbReference type="OrthoDB" id="4233378at2"/>
<dbReference type="Pfam" id="PF10824">
    <property type="entry name" value="T7SS_ESX_EspC"/>
    <property type="match status" value="1"/>
</dbReference>
<reference evidence="1 2" key="1">
    <citation type="submission" date="2015-10" db="EMBL/GenBank/DDBJ databases">
        <authorList>
            <person name="Gilbert D.G."/>
        </authorList>
    </citation>
    <scope>NUCLEOTIDE SEQUENCE [LARGE SCALE GENOMIC DNA]</scope>
    <source>
        <strain evidence="1 2">NRRL B-16712</strain>
    </source>
</reference>
<accession>A0A0X3V742</accession>
<dbReference type="GO" id="GO:0009306">
    <property type="term" value="P:protein secretion"/>
    <property type="evidence" value="ECO:0007669"/>
    <property type="project" value="InterPro"/>
</dbReference>
<sequence>MSGEPLHVETDRLRASRDLQTRMADLASELACGVRGAATAGDAFGKLGGDAEASYRAWVEKEATGLEELTRMLSDVAAGLEFCAEQYDGVDTYNAEEMTGLQGRLP</sequence>
<dbReference type="EMBL" id="LLZH01000025">
    <property type="protein sequence ID" value="KUL40629.1"/>
    <property type="molecule type" value="Genomic_DNA"/>
</dbReference>
<evidence type="ECO:0000313" key="2">
    <source>
        <dbReference type="Proteomes" id="UP000053244"/>
    </source>
</evidence>
<organism evidence="1 2">
    <name type="scientific">Actinoplanes awajinensis subsp. mycoplanecinus</name>
    <dbReference type="NCBI Taxonomy" id="135947"/>
    <lineage>
        <taxon>Bacteria</taxon>
        <taxon>Bacillati</taxon>
        <taxon>Actinomycetota</taxon>
        <taxon>Actinomycetes</taxon>
        <taxon>Micromonosporales</taxon>
        <taxon>Micromonosporaceae</taxon>
        <taxon>Actinoplanes</taxon>
    </lineage>
</organism>
<proteinExistence type="predicted"/>
<dbReference type="RefSeq" id="WP_067685702.1">
    <property type="nucleotide sequence ID" value="NZ_LLZH01000025.1"/>
</dbReference>
<protein>
    <submittedName>
        <fullName evidence="1">Uncharacterized protein</fullName>
    </submittedName>
</protein>
<gene>
    <name evidence="1" type="ORF">ADL15_06480</name>
</gene>
<dbReference type="InterPro" id="IPR022536">
    <property type="entry name" value="EspC"/>
</dbReference>
<dbReference type="SUPFAM" id="SSF140453">
    <property type="entry name" value="EsxAB dimer-like"/>
    <property type="match status" value="1"/>
</dbReference>
<dbReference type="Proteomes" id="UP000053244">
    <property type="component" value="Unassembled WGS sequence"/>
</dbReference>
<dbReference type="AlphaFoldDB" id="A0A0X3V742"/>
<comment type="caution">
    <text evidence="1">The sequence shown here is derived from an EMBL/GenBank/DDBJ whole genome shotgun (WGS) entry which is preliminary data.</text>
</comment>
<dbReference type="InterPro" id="IPR036689">
    <property type="entry name" value="ESAT-6-like_sf"/>
</dbReference>
<keyword evidence="2" id="KW-1185">Reference proteome</keyword>